<reference evidence="1 2" key="1">
    <citation type="submission" date="2023-03" db="EMBL/GenBank/DDBJ databases">
        <title>Bacterial isolates from washroom surfaces on a university campus.</title>
        <authorList>
            <person name="Holman D.B."/>
            <person name="Gzyl K.E."/>
            <person name="Taheri A.E."/>
        </authorList>
    </citation>
    <scope>NUCLEOTIDE SEQUENCE [LARGE SCALE GENOMIC DNA]</scope>
    <source>
        <strain evidence="1 2">RD01</strain>
    </source>
</reference>
<evidence type="ECO:0000313" key="2">
    <source>
        <dbReference type="Proteomes" id="UP001159200"/>
    </source>
</evidence>
<sequence length="69" mass="7928">MGLFGRPGLTTDINPERKTIINGEKAKAHADFRIPGLINLDNTSYQWYMYRNNQWTSISGQTKKDLDIL</sequence>
<evidence type="ECO:0000313" key="1">
    <source>
        <dbReference type="EMBL" id="MDH5158889.1"/>
    </source>
</evidence>
<dbReference type="Proteomes" id="UP001159200">
    <property type="component" value="Unassembled WGS sequence"/>
</dbReference>
<proteinExistence type="predicted"/>
<protein>
    <submittedName>
        <fullName evidence="1">Uncharacterized protein</fullName>
    </submittedName>
</protein>
<name>A0ABT6J2H9_9STAP</name>
<comment type="caution">
    <text evidence="1">The sequence shown here is derived from an EMBL/GenBank/DDBJ whole genome shotgun (WGS) entry which is preliminary data.</text>
</comment>
<keyword evidence="2" id="KW-1185">Reference proteome</keyword>
<accession>A0ABT6J2H9</accession>
<dbReference type="EMBL" id="JAROYR010000020">
    <property type="protein sequence ID" value="MDH5158889.1"/>
    <property type="molecule type" value="Genomic_DNA"/>
</dbReference>
<gene>
    <name evidence="1" type="ORF">P5X59_11290</name>
</gene>
<dbReference type="RefSeq" id="WP_115041125.1">
    <property type="nucleotide sequence ID" value="NZ_JAROYJ010000018.1"/>
</dbReference>
<organism evidence="1 2">
    <name type="scientific">Staphylococcus cohnii</name>
    <dbReference type="NCBI Taxonomy" id="29382"/>
    <lineage>
        <taxon>Bacteria</taxon>
        <taxon>Bacillati</taxon>
        <taxon>Bacillota</taxon>
        <taxon>Bacilli</taxon>
        <taxon>Bacillales</taxon>
        <taxon>Staphylococcaceae</taxon>
        <taxon>Staphylococcus</taxon>
        <taxon>Staphylococcus cohnii species complex</taxon>
    </lineage>
</organism>